<reference evidence="1 2" key="1">
    <citation type="journal article" date="2015" name="Genome Biol. Evol.">
        <title>Comparative Genomics of a Bacterivorous Green Alga Reveals Evolutionary Causalities and Consequences of Phago-Mixotrophic Mode of Nutrition.</title>
        <authorList>
            <person name="Burns J.A."/>
            <person name="Paasch A."/>
            <person name="Narechania A."/>
            <person name="Kim E."/>
        </authorList>
    </citation>
    <scope>NUCLEOTIDE SEQUENCE [LARGE SCALE GENOMIC DNA]</scope>
    <source>
        <strain evidence="1 2">PLY_AMNH</strain>
    </source>
</reference>
<organism evidence="1 2">
    <name type="scientific">Cymbomonas tetramitiformis</name>
    <dbReference type="NCBI Taxonomy" id="36881"/>
    <lineage>
        <taxon>Eukaryota</taxon>
        <taxon>Viridiplantae</taxon>
        <taxon>Chlorophyta</taxon>
        <taxon>Pyramimonadophyceae</taxon>
        <taxon>Pyramimonadales</taxon>
        <taxon>Pyramimonadaceae</taxon>
        <taxon>Cymbomonas</taxon>
    </lineage>
</organism>
<keyword evidence="2" id="KW-1185">Reference proteome</keyword>
<dbReference type="EMBL" id="LGRX02034658">
    <property type="protein sequence ID" value="KAK3237268.1"/>
    <property type="molecule type" value="Genomic_DNA"/>
</dbReference>
<name>A0AAE0BIL4_9CHLO</name>
<comment type="caution">
    <text evidence="1">The sequence shown here is derived from an EMBL/GenBank/DDBJ whole genome shotgun (WGS) entry which is preliminary data.</text>
</comment>
<dbReference type="Proteomes" id="UP001190700">
    <property type="component" value="Unassembled WGS sequence"/>
</dbReference>
<protein>
    <submittedName>
        <fullName evidence="1">Uncharacterized protein</fullName>
    </submittedName>
</protein>
<gene>
    <name evidence="1" type="ORF">CYMTET_52635</name>
</gene>
<evidence type="ECO:0000313" key="2">
    <source>
        <dbReference type="Proteomes" id="UP001190700"/>
    </source>
</evidence>
<proteinExistence type="predicted"/>
<dbReference type="AlphaFoldDB" id="A0AAE0BIL4"/>
<evidence type="ECO:0000313" key="1">
    <source>
        <dbReference type="EMBL" id="KAK3237268.1"/>
    </source>
</evidence>
<accession>A0AAE0BIL4</accession>
<sequence length="151" mass="16439">MARLDPSVTDLGLSYVSNTGRDVTETAKNTFIVSKNPVASDLPATITVKVPLGMEVPPVTIRGIGFDEIEVEMLGLDNAASGKHYLQMSRFVFNDTLNLCNLQLHGRTVKLGKTHIVAYTGVAELDDVVFGSIMDAAQLKLLEKPFSSKDW</sequence>